<dbReference type="PANTHER" id="PTHR10182">
    <property type="entry name" value="CALCIUM-BINDING PROTEIN 39-RELATED"/>
    <property type="match status" value="1"/>
</dbReference>
<dbReference type="InterPro" id="IPR016024">
    <property type="entry name" value="ARM-type_fold"/>
</dbReference>
<keyword evidence="3" id="KW-1185">Reference proteome</keyword>
<accession>A0ABQ5CS78</accession>
<protein>
    <submittedName>
        <fullName evidence="2">MO25-like protein</fullName>
    </submittedName>
</protein>
<comment type="similarity">
    <text evidence="1">Belongs to the Mo25 family.</text>
</comment>
<evidence type="ECO:0000256" key="1">
    <source>
        <dbReference type="ARBA" id="ARBA00011012"/>
    </source>
</evidence>
<reference evidence="2" key="1">
    <citation type="journal article" date="2022" name="Int. J. Mol. Sci.">
        <title>Draft Genome of Tanacetum Coccineum: Genomic Comparison of Closely Related Tanacetum-Family Plants.</title>
        <authorList>
            <person name="Yamashiro T."/>
            <person name="Shiraishi A."/>
            <person name="Nakayama K."/>
            <person name="Satake H."/>
        </authorList>
    </citation>
    <scope>NUCLEOTIDE SEQUENCE</scope>
</reference>
<gene>
    <name evidence="2" type="ORF">Tco_0910211</name>
</gene>
<proteinExistence type="inferred from homology"/>
<dbReference type="EMBL" id="BQNB010014583">
    <property type="protein sequence ID" value="GJT29936.1"/>
    <property type="molecule type" value="Genomic_DNA"/>
</dbReference>
<comment type="caution">
    <text evidence="2">The sequence shown here is derived from an EMBL/GenBank/DDBJ whole genome shotgun (WGS) entry which is preliminary data.</text>
</comment>
<evidence type="ECO:0000313" key="2">
    <source>
        <dbReference type="EMBL" id="GJT29936.1"/>
    </source>
</evidence>
<dbReference type="PANTHER" id="PTHR10182:SF12">
    <property type="entry name" value="OS07G0585100 PROTEIN"/>
    <property type="match status" value="1"/>
</dbReference>
<organism evidence="2 3">
    <name type="scientific">Tanacetum coccineum</name>
    <dbReference type="NCBI Taxonomy" id="301880"/>
    <lineage>
        <taxon>Eukaryota</taxon>
        <taxon>Viridiplantae</taxon>
        <taxon>Streptophyta</taxon>
        <taxon>Embryophyta</taxon>
        <taxon>Tracheophyta</taxon>
        <taxon>Spermatophyta</taxon>
        <taxon>Magnoliopsida</taxon>
        <taxon>eudicotyledons</taxon>
        <taxon>Gunneridae</taxon>
        <taxon>Pentapetalae</taxon>
        <taxon>asterids</taxon>
        <taxon>campanulids</taxon>
        <taxon>Asterales</taxon>
        <taxon>Asteraceae</taxon>
        <taxon>Asteroideae</taxon>
        <taxon>Anthemideae</taxon>
        <taxon>Anthemidinae</taxon>
        <taxon>Tanacetum</taxon>
    </lineage>
</organism>
<evidence type="ECO:0000313" key="3">
    <source>
        <dbReference type="Proteomes" id="UP001151760"/>
    </source>
</evidence>
<dbReference type="Gene3D" id="1.25.10.10">
    <property type="entry name" value="Leucine-rich Repeat Variant"/>
    <property type="match status" value="2"/>
</dbReference>
<dbReference type="InterPro" id="IPR013878">
    <property type="entry name" value="Mo25"/>
</dbReference>
<name>A0ABQ5CS78_9ASTR</name>
<dbReference type="SUPFAM" id="SSF48371">
    <property type="entry name" value="ARM repeat"/>
    <property type="match status" value="1"/>
</dbReference>
<dbReference type="Proteomes" id="UP001151760">
    <property type="component" value="Unassembled WGS sequence"/>
</dbReference>
<dbReference type="InterPro" id="IPR011989">
    <property type="entry name" value="ARM-like"/>
</dbReference>
<sequence length="229" mass="26237">MLGITLEYLRMDVYRSVWVVEKLIWIFFGTLVDAARKDATQIVANLQRQQVHSRLIACDYLEANINLMDILASEYILESQHMKKFFDFIQLPNFDIAADAAATFKYSAEARLGTALNSRLCGKEAVVKTHSMTPINETSKLLQDNEVREPKDDIVQKHSSQVRESKDDIVQKHSSQVRELKDDVVQNHGSHAKLYCNETELFSLPPPPLYCNENECCLLILVRYTARSK</sequence>
<reference evidence="2" key="2">
    <citation type="submission" date="2022-01" db="EMBL/GenBank/DDBJ databases">
        <authorList>
            <person name="Yamashiro T."/>
            <person name="Shiraishi A."/>
            <person name="Satake H."/>
            <person name="Nakayama K."/>
        </authorList>
    </citation>
    <scope>NUCLEOTIDE SEQUENCE</scope>
</reference>